<protein>
    <submittedName>
        <fullName evidence="2">Uncharacterized protein</fullName>
    </submittedName>
</protein>
<evidence type="ECO:0000313" key="2">
    <source>
        <dbReference type="EMBL" id="TNN52124.1"/>
    </source>
</evidence>
<feature type="compositionally biased region" description="Basic residues" evidence="1">
    <location>
        <begin position="19"/>
        <end position="66"/>
    </location>
</feature>
<keyword evidence="3" id="KW-1185">Reference proteome</keyword>
<gene>
    <name evidence="2" type="ORF">EYF80_037663</name>
</gene>
<dbReference type="AlphaFoldDB" id="A0A4Z2GH89"/>
<proteinExistence type="predicted"/>
<evidence type="ECO:0000256" key="1">
    <source>
        <dbReference type="SAM" id="MobiDB-lite"/>
    </source>
</evidence>
<comment type="caution">
    <text evidence="2">The sequence shown here is derived from an EMBL/GenBank/DDBJ whole genome shotgun (WGS) entry which is preliminary data.</text>
</comment>
<feature type="region of interest" description="Disordered" evidence="1">
    <location>
        <begin position="19"/>
        <end position="67"/>
    </location>
</feature>
<organism evidence="2 3">
    <name type="scientific">Liparis tanakae</name>
    <name type="common">Tanaka's snailfish</name>
    <dbReference type="NCBI Taxonomy" id="230148"/>
    <lineage>
        <taxon>Eukaryota</taxon>
        <taxon>Metazoa</taxon>
        <taxon>Chordata</taxon>
        <taxon>Craniata</taxon>
        <taxon>Vertebrata</taxon>
        <taxon>Euteleostomi</taxon>
        <taxon>Actinopterygii</taxon>
        <taxon>Neopterygii</taxon>
        <taxon>Teleostei</taxon>
        <taxon>Neoteleostei</taxon>
        <taxon>Acanthomorphata</taxon>
        <taxon>Eupercaria</taxon>
        <taxon>Perciformes</taxon>
        <taxon>Cottioidei</taxon>
        <taxon>Cottales</taxon>
        <taxon>Liparidae</taxon>
        <taxon>Liparis</taxon>
    </lineage>
</organism>
<sequence>MLQFACVWSSHRHQSHCHQSHCHQSHRHQSLRHQSHPHQSHRHQSHCHQSHRHQSHRHQSHRHQSHCHQSQCSNGNVPCKLGSCWADGGGANPTIEGHLCPESTQGTRERETGRDLPPLIGRSPCESEEIVQQDASNLGRDGKGPEGLLVVSEGSLSGFTALCLSWIGIAGKPIEPGGTRFPEPSGTR</sequence>
<feature type="region of interest" description="Disordered" evidence="1">
    <location>
        <begin position="99"/>
        <end position="122"/>
    </location>
</feature>
<evidence type="ECO:0000313" key="3">
    <source>
        <dbReference type="Proteomes" id="UP000314294"/>
    </source>
</evidence>
<accession>A0A4Z2GH89</accession>
<name>A0A4Z2GH89_9TELE</name>
<dbReference type="Proteomes" id="UP000314294">
    <property type="component" value="Unassembled WGS sequence"/>
</dbReference>
<reference evidence="2 3" key="1">
    <citation type="submission" date="2019-03" db="EMBL/GenBank/DDBJ databases">
        <title>First draft genome of Liparis tanakae, snailfish: a comprehensive survey of snailfish specific genes.</title>
        <authorList>
            <person name="Kim W."/>
            <person name="Song I."/>
            <person name="Jeong J.-H."/>
            <person name="Kim D."/>
            <person name="Kim S."/>
            <person name="Ryu S."/>
            <person name="Song J.Y."/>
            <person name="Lee S.K."/>
        </authorList>
    </citation>
    <scope>NUCLEOTIDE SEQUENCE [LARGE SCALE GENOMIC DNA]</scope>
    <source>
        <tissue evidence="2">Muscle</tissue>
    </source>
</reference>
<dbReference type="EMBL" id="SRLO01000558">
    <property type="protein sequence ID" value="TNN52124.1"/>
    <property type="molecule type" value="Genomic_DNA"/>
</dbReference>